<evidence type="ECO:0000256" key="1">
    <source>
        <dbReference type="SAM" id="Phobius"/>
    </source>
</evidence>
<feature type="transmembrane region" description="Helical" evidence="1">
    <location>
        <begin position="55"/>
        <end position="79"/>
    </location>
</feature>
<comment type="caution">
    <text evidence="3">The sequence shown here is derived from an EMBL/GenBank/DDBJ whole genome shotgun (WGS) entry which is preliminary data.</text>
</comment>
<keyword evidence="4" id="KW-1185">Reference proteome</keyword>
<evidence type="ECO:0000313" key="4">
    <source>
        <dbReference type="Proteomes" id="UP001595818"/>
    </source>
</evidence>
<keyword evidence="1" id="KW-1133">Transmembrane helix</keyword>
<feature type="transmembrane region" description="Helical" evidence="1">
    <location>
        <begin position="91"/>
        <end position="112"/>
    </location>
</feature>
<proteinExistence type="predicted"/>
<evidence type="ECO:0000313" key="3">
    <source>
        <dbReference type="EMBL" id="MFC4874468.1"/>
    </source>
</evidence>
<keyword evidence="1" id="KW-0472">Membrane</keyword>
<name>A0ABV9T776_9BACT</name>
<reference evidence="4" key="1">
    <citation type="journal article" date="2019" name="Int. J. Syst. Evol. Microbiol.">
        <title>The Global Catalogue of Microorganisms (GCM) 10K type strain sequencing project: providing services to taxonomists for standard genome sequencing and annotation.</title>
        <authorList>
            <consortium name="The Broad Institute Genomics Platform"/>
            <consortium name="The Broad Institute Genome Sequencing Center for Infectious Disease"/>
            <person name="Wu L."/>
            <person name="Ma J."/>
        </authorList>
    </citation>
    <scope>NUCLEOTIDE SEQUENCE [LARGE SCALE GENOMIC DNA]</scope>
    <source>
        <strain evidence="4">CGMCC 4.7466</strain>
    </source>
</reference>
<dbReference type="Proteomes" id="UP001595818">
    <property type="component" value="Unassembled WGS sequence"/>
</dbReference>
<feature type="transmembrane region" description="Helical" evidence="1">
    <location>
        <begin position="25"/>
        <end position="43"/>
    </location>
</feature>
<keyword evidence="1" id="KW-0812">Transmembrane</keyword>
<dbReference type="InterPro" id="IPR007492">
    <property type="entry name" value="LytTR_DNA-bd_dom"/>
</dbReference>
<evidence type="ECO:0000259" key="2">
    <source>
        <dbReference type="SMART" id="SM00850"/>
    </source>
</evidence>
<gene>
    <name evidence="3" type="ORF">ACFPFU_22380</name>
</gene>
<feature type="domain" description="HTH LytTR-type" evidence="2">
    <location>
        <begin position="193"/>
        <end position="291"/>
    </location>
</feature>
<dbReference type="RefSeq" id="WP_377068342.1">
    <property type="nucleotide sequence ID" value="NZ_JBHSJJ010000018.1"/>
</dbReference>
<sequence>MKTVFQQLSRLLHQPYPLYYLKDRALLLLVALFLFGFLFLYFFEPFVVYPPEHRINYVWICLIHALQPTLIAFIYFYFLEKLTSAYDQWTVGKEFLHISILLLLIGIGSFLIRDVIYHNPFNWSWGYFFEEIRNTFLIGFLILAIFVPLNYIRLLRQHVKEVRNLNFLQPPFPAGSPPSKVFIKTQLNIDDFDLIPEQLILARADGNYMELYVQQGANIQKIIKRMSLKKLEEQLRDFPFILKTHRAYLVNLRKVCNSKGNAQGYQLSLHGFEEVVPVSRSMIPNFKRQVEGL</sequence>
<organism evidence="3 4">
    <name type="scientific">Negadavirga shengliensis</name>
    <dbReference type="NCBI Taxonomy" id="1389218"/>
    <lineage>
        <taxon>Bacteria</taxon>
        <taxon>Pseudomonadati</taxon>
        <taxon>Bacteroidota</taxon>
        <taxon>Cytophagia</taxon>
        <taxon>Cytophagales</taxon>
        <taxon>Cyclobacteriaceae</taxon>
        <taxon>Negadavirga</taxon>
    </lineage>
</organism>
<dbReference type="Pfam" id="PF04397">
    <property type="entry name" value="LytTR"/>
    <property type="match status" value="1"/>
</dbReference>
<dbReference type="EMBL" id="JBHSJJ010000018">
    <property type="protein sequence ID" value="MFC4874468.1"/>
    <property type="molecule type" value="Genomic_DNA"/>
</dbReference>
<dbReference type="Gene3D" id="2.40.50.1020">
    <property type="entry name" value="LytTr DNA-binding domain"/>
    <property type="match status" value="1"/>
</dbReference>
<protein>
    <submittedName>
        <fullName evidence="3">LytR/AlgR family response regulator transcription factor</fullName>
    </submittedName>
</protein>
<dbReference type="SMART" id="SM00850">
    <property type="entry name" value="LytTR"/>
    <property type="match status" value="1"/>
</dbReference>
<feature type="transmembrane region" description="Helical" evidence="1">
    <location>
        <begin position="132"/>
        <end position="152"/>
    </location>
</feature>
<accession>A0ABV9T776</accession>